<dbReference type="InterPro" id="IPR020889">
    <property type="entry name" value="LipoPS_assembly_LptD"/>
</dbReference>
<evidence type="ECO:0000313" key="4">
    <source>
        <dbReference type="Proteomes" id="UP000316238"/>
    </source>
</evidence>
<comment type="caution">
    <text evidence="3">The sequence shown here is derived from an EMBL/GenBank/DDBJ whole genome shotgun (WGS) entry which is preliminary data.</text>
</comment>
<dbReference type="Gene3D" id="2.60.450.10">
    <property type="entry name" value="Lipopolysaccharide (LPS) transport protein A like domain"/>
    <property type="match status" value="1"/>
</dbReference>
<feature type="chain" id="PRO_5039890563" evidence="1">
    <location>
        <begin position="28"/>
        <end position="788"/>
    </location>
</feature>
<gene>
    <name evidence="3" type="ORF">CDV28_10134</name>
</gene>
<dbReference type="GO" id="GO:0043165">
    <property type="term" value="P:Gram-negative-bacterium-type cell outer membrane assembly"/>
    <property type="evidence" value="ECO:0007669"/>
    <property type="project" value="InterPro"/>
</dbReference>
<reference evidence="3" key="1">
    <citation type="submission" date="2017-07" db="EMBL/GenBank/DDBJ databases">
        <title>The cable genome - Insights into the physiology and evolution of filamentous bacteria capable of sulfide oxidation via long distance electron transfer.</title>
        <authorList>
            <person name="Thorup C."/>
            <person name="Bjerg J.T."/>
            <person name="Schreiber L."/>
            <person name="Nielsen L.P."/>
            <person name="Kjeldsen K.U."/>
            <person name="Boesen T."/>
            <person name="Boggild A."/>
            <person name="Meysman F."/>
            <person name="Geelhoed J."/>
            <person name="Schramm A."/>
        </authorList>
    </citation>
    <scope>NUCLEOTIDE SEQUENCE [LARGE SCALE GENOMIC DNA]</scope>
    <source>
        <strain evidence="3">GS</strain>
    </source>
</reference>
<accession>A0A521G548</accession>
<dbReference type="Pfam" id="PF04453">
    <property type="entry name" value="LptD"/>
    <property type="match status" value="1"/>
</dbReference>
<dbReference type="GO" id="GO:0015920">
    <property type="term" value="P:lipopolysaccharide transport"/>
    <property type="evidence" value="ECO:0007669"/>
    <property type="project" value="InterPro"/>
</dbReference>
<sequence>MHSQRYLFPAATLVCCAVSALHPAAAAAESVNALQWEINADKLTRMENPARIVAEGHVELTKIQKTTGKKVNPKNSWNDLLGEANEAVTAAPAPQEKSQTAGGDRLAVSKAIPQISDNAAAVPEQVSVSTVMTTVKADRMRYNMDAGTVQVDGKVFIEIGPDQLEADSGTVNLKQETGSFENAVIVGQYKDMHFEGKVIEKTGELTYHIEDGWIITCKLQNGEVPPWSFKAAETDITDGGYAYLKHATFRIKDIPVLYTPIMILPAKHTRQTGFLFPLMSTSDRNGFGMELPFFINLSPSSDITLYPHYLAERGLMAGAEMRYAVDHGDKGTVMGNFLSDDADAEGRYTYTDQERYWLRGKADQNFGEWITRLDVDLLSDRDYLSEFDFGRTGVTMSDRYFLEQFGRGVQDKTVDQRSNSLRTLRSWGNGMSLQASIAGVDDLKAGENDSTALWKLPEVKHNGRLSLYDAVKTELSWNTDYVNYWREEGVGAQRLDLYPKVTAAVPLLGQHLDASASVGVRETAYSIDGNGDQTWADSDTENRLLGSFESEVSTLMRKDFGLASNDSWSHALRPFLKYTYVTDDDQDKLPQFDSVDSFGNQNSITYGINNFFYLAGLQGKEEVEREYGYIKLQQSYDLRSETEDEPFLPLQLRTAWYPVRHLTLKYETDLNVYDDGFIRHYAEGDYLSDRGDIFSLDYLYYKNKDADDTNSVRLSTLINLMYDFSVGYSVEKSLEDSVTVQEKVRLIYHPSCWAVELGAETTPDNEQITIMFQLANIGAPFGMDLLGR</sequence>
<protein>
    <submittedName>
        <fullName evidence="3">LPS-assembly protein</fullName>
    </submittedName>
</protein>
<name>A0A521G548_9BACT</name>
<organism evidence="3 4">
    <name type="scientific">Candidatus Electronema aureum</name>
    <dbReference type="NCBI Taxonomy" id="2005002"/>
    <lineage>
        <taxon>Bacteria</taxon>
        <taxon>Pseudomonadati</taxon>
        <taxon>Thermodesulfobacteriota</taxon>
        <taxon>Desulfobulbia</taxon>
        <taxon>Desulfobulbales</taxon>
        <taxon>Desulfobulbaceae</taxon>
        <taxon>Candidatus Electronema</taxon>
    </lineage>
</organism>
<evidence type="ECO:0000259" key="2">
    <source>
        <dbReference type="Pfam" id="PF04453"/>
    </source>
</evidence>
<feature type="signal peptide" evidence="1">
    <location>
        <begin position="1"/>
        <end position="27"/>
    </location>
</feature>
<feature type="domain" description="LptD C-terminal" evidence="2">
    <location>
        <begin position="354"/>
        <end position="712"/>
    </location>
</feature>
<dbReference type="InterPro" id="IPR007543">
    <property type="entry name" value="LptD_C"/>
</dbReference>
<dbReference type="PANTHER" id="PTHR30189">
    <property type="entry name" value="LPS-ASSEMBLY PROTEIN"/>
    <property type="match status" value="1"/>
</dbReference>
<dbReference type="InterPro" id="IPR050218">
    <property type="entry name" value="LptD"/>
</dbReference>
<dbReference type="AlphaFoldDB" id="A0A521G548"/>
<dbReference type="EMBL" id="NQJD01000001">
    <property type="protein sequence ID" value="TAA76139.1"/>
    <property type="molecule type" value="Genomic_DNA"/>
</dbReference>
<evidence type="ECO:0000313" key="3">
    <source>
        <dbReference type="EMBL" id="TAA76139.1"/>
    </source>
</evidence>
<keyword evidence="1" id="KW-0732">Signal</keyword>
<proteinExistence type="inferred from homology"/>
<dbReference type="PANTHER" id="PTHR30189:SF1">
    <property type="entry name" value="LPS-ASSEMBLY PROTEIN LPTD"/>
    <property type="match status" value="1"/>
</dbReference>
<dbReference type="GO" id="GO:0009279">
    <property type="term" value="C:cell outer membrane"/>
    <property type="evidence" value="ECO:0007669"/>
    <property type="project" value="InterPro"/>
</dbReference>
<dbReference type="Proteomes" id="UP000316238">
    <property type="component" value="Unassembled WGS sequence"/>
</dbReference>
<dbReference type="HAMAP" id="MF_01411">
    <property type="entry name" value="LPS_assembly_LptD"/>
    <property type="match status" value="1"/>
</dbReference>
<dbReference type="GO" id="GO:1990351">
    <property type="term" value="C:transporter complex"/>
    <property type="evidence" value="ECO:0007669"/>
    <property type="project" value="TreeGrafter"/>
</dbReference>
<keyword evidence="4" id="KW-1185">Reference proteome</keyword>
<evidence type="ECO:0000256" key="1">
    <source>
        <dbReference type="SAM" id="SignalP"/>
    </source>
</evidence>